<dbReference type="Pfam" id="PF02626">
    <property type="entry name" value="CT_A_B"/>
    <property type="match status" value="1"/>
</dbReference>
<gene>
    <name evidence="5" type="ORF">ACFQ1M_05840</name>
</gene>
<dbReference type="EMBL" id="JBHTJH010000004">
    <property type="protein sequence ID" value="MFD0861719.1"/>
    <property type="molecule type" value="Genomic_DNA"/>
</dbReference>
<evidence type="ECO:0000313" key="5">
    <source>
        <dbReference type="EMBL" id="MFD0861719.1"/>
    </source>
</evidence>
<dbReference type="PANTHER" id="PTHR43309">
    <property type="entry name" value="5-OXOPROLINASE SUBUNIT C"/>
    <property type="match status" value="1"/>
</dbReference>
<accession>A0ABW3CVD3</accession>
<keyword evidence="3" id="KW-0067">ATP-binding</keyword>
<dbReference type="RefSeq" id="WP_386405264.1">
    <property type="nucleotide sequence ID" value="NZ_JBHTJH010000004.1"/>
</dbReference>
<dbReference type="InterPro" id="IPR029000">
    <property type="entry name" value="Cyclophilin-like_dom_sf"/>
</dbReference>
<evidence type="ECO:0000313" key="6">
    <source>
        <dbReference type="Proteomes" id="UP001596978"/>
    </source>
</evidence>
<protein>
    <submittedName>
        <fullName evidence="5">Biotin-dependent carboxyltransferase family protein</fullName>
    </submittedName>
</protein>
<feature type="domain" description="Carboxyltransferase" evidence="4">
    <location>
        <begin position="25"/>
        <end position="284"/>
    </location>
</feature>
<evidence type="ECO:0000256" key="2">
    <source>
        <dbReference type="ARBA" id="ARBA00022801"/>
    </source>
</evidence>
<name>A0ABW3CVD3_9FLAO</name>
<sequence length="284" mass="31206">MAKITVLAPGFFSSFQDMGRMGFRKFGVPCSGAMDSYSYRLANAIVNNKNNEAAIECTLTGPTLQFGSNTILTIVGADGSPMINGRPCKINSLLTVVKDDILSFGKLKYGVRYYIAVKGGFDVTEILESKSYYKGIADHLLLKEGDIISITDNDTGLLHTNANVRTRLTHFNTPNITVTPGPEFESMLYSQQLQLFKSDFIISKHNNRMAYQLEGAVENDLGSMITGPVLPGTVQLTSSGQLIVLMRDAQTTGGYPRVLQLTEEGINRLSQKRQGDVIRFRAEN</sequence>
<dbReference type="PANTHER" id="PTHR43309:SF5">
    <property type="entry name" value="5-OXOPROLINASE SUBUNIT C"/>
    <property type="match status" value="1"/>
</dbReference>
<organism evidence="5 6">
    <name type="scientific">Sungkyunkwania multivorans</name>
    <dbReference type="NCBI Taxonomy" id="1173618"/>
    <lineage>
        <taxon>Bacteria</taxon>
        <taxon>Pseudomonadati</taxon>
        <taxon>Bacteroidota</taxon>
        <taxon>Flavobacteriia</taxon>
        <taxon>Flavobacteriales</taxon>
        <taxon>Flavobacteriaceae</taxon>
        <taxon>Sungkyunkwania</taxon>
    </lineage>
</organism>
<keyword evidence="2" id="KW-0378">Hydrolase</keyword>
<keyword evidence="1" id="KW-0547">Nucleotide-binding</keyword>
<reference evidence="6" key="1">
    <citation type="journal article" date="2019" name="Int. J. Syst. Evol. Microbiol.">
        <title>The Global Catalogue of Microorganisms (GCM) 10K type strain sequencing project: providing services to taxonomists for standard genome sequencing and annotation.</title>
        <authorList>
            <consortium name="The Broad Institute Genomics Platform"/>
            <consortium name="The Broad Institute Genome Sequencing Center for Infectious Disease"/>
            <person name="Wu L."/>
            <person name="Ma J."/>
        </authorList>
    </citation>
    <scope>NUCLEOTIDE SEQUENCE [LARGE SCALE GENOMIC DNA]</scope>
    <source>
        <strain evidence="6">CCUG 62952</strain>
    </source>
</reference>
<dbReference type="Proteomes" id="UP001596978">
    <property type="component" value="Unassembled WGS sequence"/>
</dbReference>
<evidence type="ECO:0000256" key="1">
    <source>
        <dbReference type="ARBA" id="ARBA00022741"/>
    </source>
</evidence>
<evidence type="ECO:0000256" key="3">
    <source>
        <dbReference type="ARBA" id="ARBA00022840"/>
    </source>
</evidence>
<proteinExistence type="predicted"/>
<dbReference type="SMART" id="SM00797">
    <property type="entry name" value="AHS2"/>
    <property type="match status" value="1"/>
</dbReference>
<dbReference type="InterPro" id="IPR003778">
    <property type="entry name" value="CT_A_B"/>
</dbReference>
<evidence type="ECO:0000259" key="4">
    <source>
        <dbReference type="SMART" id="SM00797"/>
    </source>
</evidence>
<comment type="caution">
    <text evidence="5">The sequence shown here is derived from an EMBL/GenBank/DDBJ whole genome shotgun (WGS) entry which is preliminary data.</text>
</comment>
<dbReference type="InterPro" id="IPR052708">
    <property type="entry name" value="PxpC"/>
</dbReference>
<keyword evidence="6" id="KW-1185">Reference proteome</keyword>
<dbReference type="Gene3D" id="2.40.100.10">
    <property type="entry name" value="Cyclophilin-like"/>
    <property type="match status" value="1"/>
</dbReference>